<dbReference type="SMART" id="SM00665">
    <property type="entry name" value="B561"/>
    <property type="match status" value="1"/>
</dbReference>
<feature type="transmembrane region" description="Helical" evidence="8">
    <location>
        <begin position="351"/>
        <end position="372"/>
    </location>
</feature>
<feature type="region of interest" description="Disordered" evidence="7">
    <location>
        <begin position="181"/>
        <end position="212"/>
    </location>
</feature>
<keyword evidence="5 8" id="KW-1133">Transmembrane helix</keyword>
<evidence type="ECO:0000313" key="11">
    <source>
        <dbReference type="EMBL" id="KAH6898437.1"/>
    </source>
</evidence>
<name>A0A9P8WG85_9HYPO</name>
<dbReference type="SMART" id="SM00664">
    <property type="entry name" value="DoH"/>
    <property type="match status" value="1"/>
</dbReference>
<feature type="domain" description="DOMON" evidence="10">
    <location>
        <begin position="31"/>
        <end position="149"/>
    </location>
</feature>
<evidence type="ECO:0000313" key="12">
    <source>
        <dbReference type="Proteomes" id="UP000777438"/>
    </source>
</evidence>
<dbReference type="AlphaFoldDB" id="A0A9P8WG85"/>
<evidence type="ECO:0000256" key="1">
    <source>
        <dbReference type="ARBA" id="ARBA00004370"/>
    </source>
</evidence>
<protein>
    <recommendedName>
        <fullName evidence="10">DOMON domain-containing protein</fullName>
    </recommendedName>
</protein>
<dbReference type="Gene3D" id="2.60.40.1210">
    <property type="entry name" value="Cellobiose dehydrogenase, cytochrome domain"/>
    <property type="match status" value="1"/>
</dbReference>
<dbReference type="GO" id="GO:0016020">
    <property type="term" value="C:membrane"/>
    <property type="evidence" value="ECO:0007669"/>
    <property type="project" value="UniProtKB-SubCell"/>
</dbReference>
<dbReference type="PROSITE" id="PS50836">
    <property type="entry name" value="DOMON"/>
    <property type="match status" value="1"/>
</dbReference>
<reference evidence="11 12" key="1">
    <citation type="journal article" date="2021" name="Nat. Commun.">
        <title>Genetic determinants of endophytism in the Arabidopsis root mycobiome.</title>
        <authorList>
            <person name="Mesny F."/>
            <person name="Miyauchi S."/>
            <person name="Thiergart T."/>
            <person name="Pickel B."/>
            <person name="Atanasova L."/>
            <person name="Karlsson M."/>
            <person name="Huettel B."/>
            <person name="Barry K.W."/>
            <person name="Haridas S."/>
            <person name="Chen C."/>
            <person name="Bauer D."/>
            <person name="Andreopoulos W."/>
            <person name="Pangilinan J."/>
            <person name="LaButti K."/>
            <person name="Riley R."/>
            <person name="Lipzen A."/>
            <person name="Clum A."/>
            <person name="Drula E."/>
            <person name="Henrissat B."/>
            <person name="Kohler A."/>
            <person name="Grigoriev I.V."/>
            <person name="Martin F.M."/>
            <person name="Hacquard S."/>
        </authorList>
    </citation>
    <scope>NUCLEOTIDE SEQUENCE [LARGE SCALE GENOMIC DNA]</scope>
    <source>
        <strain evidence="11 12">MPI-CAGE-CH-0241</strain>
    </source>
</reference>
<evidence type="ECO:0000256" key="5">
    <source>
        <dbReference type="ARBA" id="ARBA00022989"/>
    </source>
</evidence>
<comment type="caution">
    <text evidence="11">The sequence shown here is derived from an EMBL/GenBank/DDBJ whole genome shotgun (WGS) entry which is preliminary data.</text>
</comment>
<dbReference type="Proteomes" id="UP000777438">
    <property type="component" value="Unassembled WGS sequence"/>
</dbReference>
<dbReference type="EMBL" id="JAGPYM010000002">
    <property type="protein sequence ID" value="KAH6898437.1"/>
    <property type="molecule type" value="Genomic_DNA"/>
</dbReference>
<dbReference type="PANTHER" id="PTHR47797">
    <property type="entry name" value="DEHYDROGENASE, PUTATIVE (AFU_ORTHOLOGUE AFUA_8G05805)-RELATED"/>
    <property type="match status" value="1"/>
</dbReference>
<dbReference type="Gene3D" id="1.20.120.1770">
    <property type="match status" value="1"/>
</dbReference>
<evidence type="ECO:0000256" key="7">
    <source>
        <dbReference type="SAM" id="MobiDB-lite"/>
    </source>
</evidence>
<evidence type="ECO:0000256" key="8">
    <source>
        <dbReference type="SAM" id="Phobius"/>
    </source>
</evidence>
<evidence type="ECO:0000256" key="2">
    <source>
        <dbReference type="ARBA" id="ARBA00022448"/>
    </source>
</evidence>
<feature type="region of interest" description="Disordered" evidence="7">
    <location>
        <begin position="382"/>
        <end position="401"/>
    </location>
</feature>
<keyword evidence="6 8" id="KW-0472">Membrane</keyword>
<feature type="chain" id="PRO_5040257689" description="DOMON domain-containing protein" evidence="9">
    <location>
        <begin position="23"/>
        <end position="401"/>
    </location>
</feature>
<organism evidence="11 12">
    <name type="scientific">Thelonectria olida</name>
    <dbReference type="NCBI Taxonomy" id="1576542"/>
    <lineage>
        <taxon>Eukaryota</taxon>
        <taxon>Fungi</taxon>
        <taxon>Dikarya</taxon>
        <taxon>Ascomycota</taxon>
        <taxon>Pezizomycotina</taxon>
        <taxon>Sordariomycetes</taxon>
        <taxon>Hypocreomycetidae</taxon>
        <taxon>Hypocreales</taxon>
        <taxon>Nectriaceae</taxon>
        <taxon>Thelonectria</taxon>
    </lineage>
</organism>
<sequence length="401" mass="42668">MKSAIGTLAAAAALLYSQRASATTTPYCPTDNVCYRWGVPEAAVSSGSGDVYFQIKAPTSYQWVAVGIGSRMSGAQIFVMYQDGSGNVTLSPRSGRGHVEPEYSASSGVELIDGSGVSNSEMVANIRCSDCSSLDLSGTNAWIAAWKSGDSLDSTSLTEEINEHDGHDSFNVDFSEASFSTSGNPFTSDSSSGNNTDSNSGSGSNNGGVTSNGDGASNTKAYAHGIVMAVVFVIAYPVGAVLMPLIGNWIIHASWQFLAFLGMWAGFAVGYVVAHDDGIWWKNTHTKMGTIVVALLGLQPILGWLHHQYFLKNQRRGLISHAHIWYGRILMILGIVNGGLGLQLADAPKAFTIAYSVVAGIVSILYVVGTLVGEMRKRRRSKGLLSPQMTHAEHSSENRPR</sequence>
<dbReference type="CDD" id="cd09630">
    <property type="entry name" value="CDH_like_cytochrome"/>
    <property type="match status" value="1"/>
</dbReference>
<evidence type="ECO:0000259" key="10">
    <source>
        <dbReference type="PROSITE" id="PS50836"/>
    </source>
</evidence>
<dbReference type="InterPro" id="IPR005018">
    <property type="entry name" value="DOMON_domain"/>
</dbReference>
<dbReference type="Pfam" id="PF16010">
    <property type="entry name" value="CDH-cyt"/>
    <property type="match status" value="1"/>
</dbReference>
<keyword evidence="3 8" id="KW-0812">Transmembrane</keyword>
<dbReference type="OrthoDB" id="19261at2759"/>
<dbReference type="InterPro" id="IPR006593">
    <property type="entry name" value="Cyt_b561/ferric_Rdtase_TM"/>
</dbReference>
<feature type="transmembrane region" description="Helical" evidence="8">
    <location>
        <begin position="255"/>
        <end position="274"/>
    </location>
</feature>
<proteinExistence type="predicted"/>
<evidence type="ECO:0000256" key="3">
    <source>
        <dbReference type="ARBA" id="ARBA00022692"/>
    </source>
</evidence>
<feature type="compositionally biased region" description="Low complexity" evidence="7">
    <location>
        <begin position="187"/>
        <end position="212"/>
    </location>
</feature>
<comment type="subcellular location">
    <subcellularLocation>
        <location evidence="1">Membrane</location>
    </subcellularLocation>
</comment>
<keyword evidence="9" id="KW-0732">Signal</keyword>
<keyword evidence="4" id="KW-0249">Electron transport</keyword>
<feature type="transmembrane region" description="Helical" evidence="8">
    <location>
        <begin position="325"/>
        <end position="345"/>
    </location>
</feature>
<feature type="transmembrane region" description="Helical" evidence="8">
    <location>
        <begin position="221"/>
        <end position="243"/>
    </location>
</feature>
<dbReference type="SUPFAM" id="SSF49344">
    <property type="entry name" value="CBD9-like"/>
    <property type="match status" value="1"/>
</dbReference>
<keyword evidence="2" id="KW-0813">Transport</keyword>
<evidence type="ECO:0000256" key="9">
    <source>
        <dbReference type="SAM" id="SignalP"/>
    </source>
</evidence>
<feature type="compositionally biased region" description="Basic and acidic residues" evidence="7">
    <location>
        <begin position="391"/>
        <end position="401"/>
    </location>
</feature>
<gene>
    <name evidence="11" type="ORF">B0T10DRAFT_108685</name>
</gene>
<keyword evidence="12" id="KW-1185">Reference proteome</keyword>
<dbReference type="InterPro" id="IPR015920">
    <property type="entry name" value="Cellobiose_DH-like_cyt"/>
</dbReference>
<evidence type="ECO:0000256" key="6">
    <source>
        <dbReference type="ARBA" id="ARBA00023136"/>
    </source>
</evidence>
<dbReference type="Pfam" id="PF10348">
    <property type="entry name" value="DUF2427"/>
    <property type="match status" value="1"/>
</dbReference>
<feature type="signal peptide" evidence="9">
    <location>
        <begin position="1"/>
        <end position="22"/>
    </location>
</feature>
<evidence type="ECO:0000256" key="4">
    <source>
        <dbReference type="ARBA" id="ARBA00022982"/>
    </source>
</evidence>
<dbReference type="PANTHER" id="PTHR47797:SF4">
    <property type="entry name" value="DOMON DOMAIN-CONTAINING PROTEIN"/>
    <property type="match status" value="1"/>
</dbReference>
<dbReference type="InterPro" id="IPR018825">
    <property type="entry name" value="DUF2427"/>
</dbReference>
<feature type="transmembrane region" description="Helical" evidence="8">
    <location>
        <begin position="286"/>
        <end position="305"/>
    </location>
</feature>
<dbReference type="CDD" id="cd08760">
    <property type="entry name" value="Cyt_b561_FRRS1_like"/>
    <property type="match status" value="1"/>
</dbReference>
<accession>A0A9P8WG85</accession>